<dbReference type="Gene3D" id="3.10.20.370">
    <property type="match status" value="1"/>
</dbReference>
<evidence type="ECO:0000313" key="7">
    <source>
        <dbReference type="EMBL" id="GBL97552.1"/>
    </source>
</evidence>
<dbReference type="EC" id="2.7.7.49" evidence="1"/>
<evidence type="ECO:0000313" key="8">
    <source>
        <dbReference type="Proteomes" id="UP000499080"/>
    </source>
</evidence>
<dbReference type="GO" id="GO:0015074">
    <property type="term" value="P:DNA integration"/>
    <property type="evidence" value="ECO:0007669"/>
    <property type="project" value="InterPro"/>
</dbReference>
<dbReference type="SUPFAM" id="SSF53098">
    <property type="entry name" value="Ribonuclease H-like"/>
    <property type="match status" value="1"/>
</dbReference>
<name>A0A4Y2BZH1_ARAVE</name>
<dbReference type="InterPro" id="IPR050951">
    <property type="entry name" value="Retrovirus_Pol_polyprotein"/>
</dbReference>
<dbReference type="InterPro" id="IPR041577">
    <property type="entry name" value="RT_RNaseH_2"/>
</dbReference>
<keyword evidence="2" id="KW-0808">Transferase</keyword>
<sequence length="402" mass="46351">MGFIQIQGKLKPFKNFLPRKVFLKPLHELLKQDVKFEWKDDHQLAFGRLKSLLTKDPVHGFFIPGDKTLIHTDASGHGIGAVLVQIQCGLEKPIAYASRSLTPSEKNYSSTEKECLAVIWAITRWALRLQEYDVDIVFKSGRRHQDADCLSRNPLPKIEEETSEDIPFLNTITNFKEEQSKDPKVADIREEMGRSRDSTKFKEFNGILYRKNYDPLGKQWLLFIPKHLREGILKSLHDTPTAGHLGFAKTYDRIRRKFFWPGLYRSVRRYVLHCWECQRRKSPPQRPPGLLRPILPAEIPFAKIGIDLLGRFPLTTQGNRWIIVCTDYLTRFTVTKALPSGEAVEIAKFLVEDVILKHGSPREIISDKGRSFLSNLVKEVNNLFMTYHLLTTAYHPQTNGLT</sequence>
<dbReference type="FunFam" id="1.10.340.70:FF:000001">
    <property type="entry name" value="Retrovirus-related Pol polyprotein from transposon gypsy-like Protein"/>
    <property type="match status" value="1"/>
</dbReference>
<keyword evidence="2" id="KW-0548">Nucleotidyltransferase</keyword>
<dbReference type="Proteomes" id="UP000499080">
    <property type="component" value="Unassembled WGS sequence"/>
</dbReference>
<dbReference type="InterPro" id="IPR043128">
    <property type="entry name" value="Rev_trsase/Diguanyl_cyclase"/>
</dbReference>
<evidence type="ECO:0000256" key="5">
    <source>
        <dbReference type="ARBA" id="ARBA00022918"/>
    </source>
</evidence>
<dbReference type="GO" id="GO:0003964">
    <property type="term" value="F:RNA-directed DNA polymerase activity"/>
    <property type="evidence" value="ECO:0007669"/>
    <property type="project" value="UniProtKB-KW"/>
</dbReference>
<keyword evidence="4" id="KW-0255">Endonuclease</keyword>
<evidence type="ECO:0000259" key="6">
    <source>
        <dbReference type="PROSITE" id="PS50994"/>
    </source>
</evidence>
<dbReference type="Gene3D" id="3.30.420.10">
    <property type="entry name" value="Ribonuclease H-like superfamily/Ribonuclease H"/>
    <property type="match status" value="1"/>
</dbReference>
<dbReference type="Gene3D" id="3.30.70.270">
    <property type="match status" value="1"/>
</dbReference>
<dbReference type="GO" id="GO:0003676">
    <property type="term" value="F:nucleic acid binding"/>
    <property type="evidence" value="ECO:0007669"/>
    <property type="project" value="InterPro"/>
</dbReference>
<dbReference type="PANTHER" id="PTHR37984:SF15">
    <property type="entry name" value="INTEGRASE CATALYTIC DOMAIN-CONTAINING PROTEIN"/>
    <property type="match status" value="1"/>
</dbReference>
<dbReference type="CDD" id="cd09274">
    <property type="entry name" value="RNase_HI_RT_Ty3"/>
    <property type="match status" value="1"/>
</dbReference>
<dbReference type="OrthoDB" id="6418967at2759"/>
<feature type="domain" description="Integrase catalytic" evidence="6">
    <location>
        <begin position="296"/>
        <end position="402"/>
    </location>
</feature>
<dbReference type="PROSITE" id="PS50994">
    <property type="entry name" value="INTEGRASE"/>
    <property type="match status" value="1"/>
</dbReference>
<evidence type="ECO:0000256" key="2">
    <source>
        <dbReference type="ARBA" id="ARBA00022695"/>
    </source>
</evidence>
<dbReference type="Pfam" id="PF17921">
    <property type="entry name" value="Integrase_H2C2"/>
    <property type="match status" value="1"/>
</dbReference>
<organism evidence="7 8">
    <name type="scientific">Araneus ventricosus</name>
    <name type="common">Orbweaver spider</name>
    <name type="synonym">Epeira ventricosa</name>
    <dbReference type="NCBI Taxonomy" id="182803"/>
    <lineage>
        <taxon>Eukaryota</taxon>
        <taxon>Metazoa</taxon>
        <taxon>Ecdysozoa</taxon>
        <taxon>Arthropoda</taxon>
        <taxon>Chelicerata</taxon>
        <taxon>Arachnida</taxon>
        <taxon>Araneae</taxon>
        <taxon>Araneomorphae</taxon>
        <taxon>Entelegynae</taxon>
        <taxon>Araneoidea</taxon>
        <taxon>Araneidae</taxon>
        <taxon>Araneus</taxon>
    </lineage>
</organism>
<reference evidence="7 8" key="1">
    <citation type="journal article" date="2019" name="Sci. Rep.">
        <title>Orb-weaving spider Araneus ventricosus genome elucidates the spidroin gene catalogue.</title>
        <authorList>
            <person name="Kono N."/>
            <person name="Nakamura H."/>
            <person name="Ohtoshi R."/>
            <person name="Moran D.A.P."/>
            <person name="Shinohara A."/>
            <person name="Yoshida Y."/>
            <person name="Fujiwara M."/>
            <person name="Mori M."/>
            <person name="Tomita M."/>
            <person name="Arakawa K."/>
        </authorList>
    </citation>
    <scope>NUCLEOTIDE SEQUENCE [LARGE SCALE GENOMIC DNA]</scope>
</reference>
<dbReference type="InterPro" id="IPR041588">
    <property type="entry name" value="Integrase_H2C2"/>
</dbReference>
<dbReference type="PANTHER" id="PTHR37984">
    <property type="entry name" value="PROTEIN CBG26694"/>
    <property type="match status" value="1"/>
</dbReference>
<dbReference type="InterPro" id="IPR043502">
    <property type="entry name" value="DNA/RNA_pol_sf"/>
</dbReference>
<gene>
    <name evidence="7" type="primary">Tf2-6_65</name>
    <name evidence="7" type="ORF">AVEN_259721_1</name>
</gene>
<dbReference type="InterPro" id="IPR036397">
    <property type="entry name" value="RNaseH_sf"/>
</dbReference>
<proteinExistence type="predicted"/>
<keyword evidence="4" id="KW-0378">Hydrolase</keyword>
<comment type="caution">
    <text evidence="7">The sequence shown here is derived from an EMBL/GenBank/DDBJ whole genome shotgun (WGS) entry which is preliminary data.</text>
</comment>
<keyword evidence="3" id="KW-0540">Nuclease</keyword>
<dbReference type="FunFam" id="3.10.20.370:FF:000001">
    <property type="entry name" value="Retrovirus-related Pol polyprotein from transposon 17.6-like protein"/>
    <property type="match status" value="1"/>
</dbReference>
<dbReference type="Pfam" id="PF17919">
    <property type="entry name" value="RT_RNaseH_2"/>
    <property type="match status" value="1"/>
</dbReference>
<protein>
    <recommendedName>
        <fullName evidence="1">RNA-directed DNA polymerase</fullName>
        <ecNumber evidence="1">2.7.7.49</ecNumber>
    </recommendedName>
</protein>
<evidence type="ECO:0000256" key="3">
    <source>
        <dbReference type="ARBA" id="ARBA00022722"/>
    </source>
</evidence>
<dbReference type="AlphaFoldDB" id="A0A4Y2BZH1"/>
<feature type="non-terminal residue" evidence="7">
    <location>
        <position position="402"/>
    </location>
</feature>
<dbReference type="GO" id="GO:0042575">
    <property type="term" value="C:DNA polymerase complex"/>
    <property type="evidence" value="ECO:0007669"/>
    <property type="project" value="UniProtKB-ARBA"/>
</dbReference>
<keyword evidence="5" id="KW-0695">RNA-directed DNA polymerase</keyword>
<keyword evidence="8" id="KW-1185">Reference proteome</keyword>
<evidence type="ECO:0000256" key="1">
    <source>
        <dbReference type="ARBA" id="ARBA00012493"/>
    </source>
</evidence>
<dbReference type="GO" id="GO:0004519">
    <property type="term" value="F:endonuclease activity"/>
    <property type="evidence" value="ECO:0007669"/>
    <property type="project" value="UniProtKB-KW"/>
</dbReference>
<dbReference type="SUPFAM" id="SSF56672">
    <property type="entry name" value="DNA/RNA polymerases"/>
    <property type="match status" value="1"/>
</dbReference>
<dbReference type="InterPro" id="IPR012337">
    <property type="entry name" value="RNaseH-like_sf"/>
</dbReference>
<evidence type="ECO:0000256" key="4">
    <source>
        <dbReference type="ARBA" id="ARBA00022759"/>
    </source>
</evidence>
<dbReference type="EMBL" id="BGPR01237374">
    <property type="protein sequence ID" value="GBL97552.1"/>
    <property type="molecule type" value="Genomic_DNA"/>
</dbReference>
<accession>A0A4Y2BZH1</accession>
<dbReference type="Gene3D" id="1.10.340.70">
    <property type="match status" value="1"/>
</dbReference>
<dbReference type="InterPro" id="IPR001584">
    <property type="entry name" value="Integrase_cat-core"/>
</dbReference>